<evidence type="ECO:0000256" key="3">
    <source>
        <dbReference type="SAM" id="MobiDB-lite"/>
    </source>
</evidence>
<feature type="compositionally biased region" description="Basic and acidic residues" evidence="3">
    <location>
        <begin position="8"/>
        <end position="19"/>
    </location>
</feature>
<dbReference type="InterPro" id="IPR002410">
    <property type="entry name" value="Peptidase_S33"/>
</dbReference>
<dbReference type="InterPro" id="IPR029058">
    <property type="entry name" value="AB_hydrolase_fold"/>
</dbReference>
<dbReference type="PANTHER" id="PTHR43248">
    <property type="entry name" value="2-SUCCINYL-6-HYDROXY-2,4-CYCLOHEXADIENE-1-CARBOXYLATE SYNTHASE"/>
    <property type="match status" value="1"/>
</dbReference>
<comment type="similarity">
    <text evidence="1">Belongs to the peptidase S33 family.</text>
</comment>
<dbReference type="InterPro" id="IPR051601">
    <property type="entry name" value="Serine_prot/Carboxylest_S33"/>
</dbReference>
<organism evidence="4 5">
    <name type="scientific">Sporothrix bragantina</name>
    <dbReference type="NCBI Taxonomy" id="671064"/>
    <lineage>
        <taxon>Eukaryota</taxon>
        <taxon>Fungi</taxon>
        <taxon>Dikarya</taxon>
        <taxon>Ascomycota</taxon>
        <taxon>Pezizomycotina</taxon>
        <taxon>Sordariomycetes</taxon>
        <taxon>Sordariomycetidae</taxon>
        <taxon>Ophiostomatales</taxon>
        <taxon>Ophiostomataceae</taxon>
        <taxon>Sporothrix</taxon>
    </lineage>
</organism>
<keyword evidence="5" id="KW-1185">Reference proteome</keyword>
<dbReference type="Proteomes" id="UP001642406">
    <property type="component" value="Unassembled WGS sequence"/>
</dbReference>
<reference evidence="4 5" key="1">
    <citation type="submission" date="2024-01" db="EMBL/GenBank/DDBJ databases">
        <authorList>
            <person name="Allen C."/>
            <person name="Tagirdzhanova G."/>
        </authorList>
    </citation>
    <scope>NUCLEOTIDE SEQUENCE [LARGE SCALE GENOMIC DNA]</scope>
</reference>
<evidence type="ECO:0008006" key="6">
    <source>
        <dbReference type="Google" id="ProtNLM"/>
    </source>
</evidence>
<dbReference type="SUPFAM" id="SSF53474">
    <property type="entry name" value="alpha/beta-Hydrolases"/>
    <property type="match status" value="1"/>
</dbReference>
<proteinExistence type="inferred from homology"/>
<evidence type="ECO:0000256" key="1">
    <source>
        <dbReference type="ARBA" id="ARBA00010088"/>
    </source>
</evidence>
<evidence type="ECO:0000313" key="4">
    <source>
        <dbReference type="EMBL" id="CAK7214914.1"/>
    </source>
</evidence>
<gene>
    <name evidence="4" type="ORF">SBRCBS47491_002312</name>
</gene>
<name>A0ABP0B5S8_9PEZI</name>
<evidence type="ECO:0000313" key="5">
    <source>
        <dbReference type="Proteomes" id="UP001642406"/>
    </source>
</evidence>
<evidence type="ECO:0000256" key="2">
    <source>
        <dbReference type="ARBA" id="ARBA00022801"/>
    </source>
</evidence>
<feature type="region of interest" description="Disordered" evidence="3">
    <location>
        <begin position="1"/>
        <end position="22"/>
    </location>
</feature>
<dbReference type="PRINTS" id="PR00793">
    <property type="entry name" value="PROAMNOPTASE"/>
</dbReference>
<sequence>MTASGDNGEERRGTPETDTMRGLSSVLPLHLREAPARLRHMIQPEPATLVSCKLHRLPSQMMVAELYFDVPLDYEDPYGEKIRLFARAAFRHERPIVPTFPYGEPNSFNVVYNSPTTNVGEAINNRSSSSRPNKEAERELRELRDLFAKPWLAYLEGGPGAGNREPHDYGFTRSMLNRGYQLLFLDYRGTGMSSAICAATLSKRGNAEAQAKYLRLFRADNIVRDLEAVRRCLLDDPPLSPNSASVPNKKKWSIMGQSFGGFVSLTYLSFYSEGLREVFMTGGMAPVNKRPEEVYRATYRKAVERNKAYFGKYPEDAHSLQLISIYLYSQPDHQLPLPGGGFLTFKRVLTFGYMFGFHGGLDATHSMILRMRHDLDRVGMLTRPTLVAVEQFFPLDVMPLYAILHESIYCYEKGVASRWAAHRVGAGLSLGSDSQNDDDGDKSKDKVEAEFPQFKWLADEVVAPEQPPVLHPELQQIGQTIFMSCEMIYPFMFDTYPELMEMKDAAAIVAEYDNWEDLYDEKQLAANRVPVYAATYIDDLYVDYGLAKETASKIGSIKVYETNGLYHNAIRARTDEVLTQLFRLRDDTID</sequence>
<dbReference type="Gene3D" id="3.40.50.1820">
    <property type="entry name" value="alpha/beta hydrolase"/>
    <property type="match status" value="1"/>
</dbReference>
<protein>
    <recommendedName>
        <fullName evidence="6">Proline iminopeptidase</fullName>
    </recommendedName>
</protein>
<dbReference type="EMBL" id="CAWUHC010000013">
    <property type="protein sequence ID" value="CAK7214914.1"/>
    <property type="molecule type" value="Genomic_DNA"/>
</dbReference>
<keyword evidence="2" id="KW-0378">Hydrolase</keyword>
<accession>A0ABP0B5S8</accession>
<dbReference type="PANTHER" id="PTHR43248:SF2">
    <property type="entry name" value="PROLYL AMINOPEPTIDASE"/>
    <property type="match status" value="1"/>
</dbReference>
<comment type="caution">
    <text evidence="4">The sequence shown here is derived from an EMBL/GenBank/DDBJ whole genome shotgun (WGS) entry which is preliminary data.</text>
</comment>